<organism evidence="17 18">
    <name type="scientific">Chitinophaga pollutisoli</name>
    <dbReference type="NCBI Taxonomy" id="3133966"/>
    <lineage>
        <taxon>Bacteria</taxon>
        <taxon>Pseudomonadati</taxon>
        <taxon>Bacteroidota</taxon>
        <taxon>Chitinophagia</taxon>
        <taxon>Chitinophagales</taxon>
        <taxon>Chitinophagaceae</taxon>
        <taxon>Chitinophaga</taxon>
    </lineage>
</organism>
<evidence type="ECO:0000256" key="7">
    <source>
        <dbReference type="ARBA" id="ARBA00022692"/>
    </source>
</evidence>
<protein>
    <recommendedName>
        <fullName evidence="3">histidine kinase</fullName>
        <ecNumber evidence="3">2.7.13.3</ecNumber>
    </recommendedName>
</protein>
<evidence type="ECO:0000259" key="16">
    <source>
        <dbReference type="PROSITE" id="PS50885"/>
    </source>
</evidence>
<dbReference type="Proteomes" id="UP001485459">
    <property type="component" value="Chromosome"/>
</dbReference>
<dbReference type="SUPFAM" id="SSF158472">
    <property type="entry name" value="HAMP domain-like"/>
    <property type="match status" value="1"/>
</dbReference>
<keyword evidence="4" id="KW-1003">Cell membrane</keyword>
<dbReference type="InterPro" id="IPR003660">
    <property type="entry name" value="HAMP_dom"/>
</dbReference>
<evidence type="ECO:0000256" key="6">
    <source>
        <dbReference type="ARBA" id="ARBA00022679"/>
    </source>
</evidence>
<dbReference type="SUPFAM" id="SSF47384">
    <property type="entry name" value="Homodimeric domain of signal transducing histidine kinase"/>
    <property type="match status" value="1"/>
</dbReference>
<accession>A0ABZ2YLJ4</accession>
<keyword evidence="7 14" id="KW-0812">Transmembrane</keyword>
<evidence type="ECO:0000256" key="9">
    <source>
        <dbReference type="ARBA" id="ARBA00022777"/>
    </source>
</evidence>
<dbReference type="PANTHER" id="PTHR45528:SF1">
    <property type="entry name" value="SENSOR HISTIDINE KINASE CPXA"/>
    <property type="match status" value="1"/>
</dbReference>
<reference evidence="18" key="1">
    <citation type="submission" date="2024-03" db="EMBL/GenBank/DDBJ databases">
        <title>Chitinophaga horti sp. nov., isolated from garden soil.</title>
        <authorList>
            <person name="Lee D.S."/>
            <person name="Han D.M."/>
            <person name="Baek J.H."/>
            <person name="Choi D.G."/>
            <person name="Jeon J.H."/>
            <person name="Jeon C.O."/>
        </authorList>
    </citation>
    <scope>NUCLEOTIDE SEQUENCE [LARGE SCALE GENOMIC DNA]</scope>
    <source>
        <strain evidence="18">GPA1</strain>
    </source>
</reference>
<dbReference type="PROSITE" id="PS50109">
    <property type="entry name" value="HIS_KIN"/>
    <property type="match status" value="1"/>
</dbReference>
<sequence>MKISNKIMLLFSVLTFSIILLMSFFVYYLANRYSFGDFYKRLEIRAYLTANAAYPPNGTDTTAYNIIRDRHLEKLPSEEEYIIPVEYAAGRFVRPARPNLPYAFYDEVVRQGHNTYRYKERFFAGILISHGGGRSIVVVSAVNEYRGQYMAELRKILVICFAVAAALIVGAGVFFSQYILAPVHHIMQQVKSISSNNLHLRVSTKAGQDGQDEVGELAGTFNNMLDRLETAFETQNNFVSNASHELGTPLTAIIGEAELALRGERDNESLRASISRMLTEAERLNHITRSLLQLAQTGFDGKKQHWELIRTDELLFAVKQMTDRLSPNNHVSIDYSLFPEEEDKMSIMGNFQLLELAITNIVTNAIKYSSNQPVSLALAATDTKNIVIVKDNGIGIPAQDLPYIFSPFFRASNTSRFEGYGIGLPLTNTIIRMHKGEIIVESRMNEGTEIRVVLPSVG</sequence>
<dbReference type="Gene3D" id="1.10.287.130">
    <property type="match status" value="1"/>
</dbReference>
<dbReference type="PRINTS" id="PR00344">
    <property type="entry name" value="BCTRLSENSOR"/>
</dbReference>
<dbReference type="Gene3D" id="3.30.565.10">
    <property type="entry name" value="Histidine kinase-like ATPase, C-terminal domain"/>
    <property type="match status" value="1"/>
</dbReference>
<dbReference type="SMART" id="SM00387">
    <property type="entry name" value="HATPase_c"/>
    <property type="match status" value="1"/>
</dbReference>
<dbReference type="InterPro" id="IPR005467">
    <property type="entry name" value="His_kinase_dom"/>
</dbReference>
<evidence type="ECO:0000256" key="1">
    <source>
        <dbReference type="ARBA" id="ARBA00000085"/>
    </source>
</evidence>
<dbReference type="SMART" id="SM00388">
    <property type="entry name" value="HisKA"/>
    <property type="match status" value="1"/>
</dbReference>
<evidence type="ECO:0000313" key="17">
    <source>
        <dbReference type="EMBL" id="WZN40607.1"/>
    </source>
</evidence>
<keyword evidence="13 14" id="KW-0472">Membrane</keyword>
<evidence type="ECO:0000259" key="15">
    <source>
        <dbReference type="PROSITE" id="PS50109"/>
    </source>
</evidence>
<dbReference type="InterPro" id="IPR003661">
    <property type="entry name" value="HisK_dim/P_dom"/>
</dbReference>
<comment type="catalytic activity">
    <reaction evidence="1">
        <text>ATP + protein L-histidine = ADP + protein N-phospho-L-histidine.</text>
        <dbReference type="EC" id="2.7.13.3"/>
    </reaction>
</comment>
<dbReference type="InterPro" id="IPR036097">
    <property type="entry name" value="HisK_dim/P_sf"/>
</dbReference>
<evidence type="ECO:0000256" key="12">
    <source>
        <dbReference type="ARBA" id="ARBA00023012"/>
    </source>
</evidence>
<dbReference type="Pfam" id="PF00672">
    <property type="entry name" value="HAMP"/>
    <property type="match status" value="1"/>
</dbReference>
<dbReference type="Gene3D" id="6.10.340.10">
    <property type="match status" value="1"/>
</dbReference>
<evidence type="ECO:0000256" key="2">
    <source>
        <dbReference type="ARBA" id="ARBA00004651"/>
    </source>
</evidence>
<evidence type="ECO:0000256" key="11">
    <source>
        <dbReference type="ARBA" id="ARBA00022989"/>
    </source>
</evidence>
<dbReference type="GO" id="GO:0016301">
    <property type="term" value="F:kinase activity"/>
    <property type="evidence" value="ECO:0007669"/>
    <property type="project" value="UniProtKB-KW"/>
</dbReference>
<feature type="transmembrane region" description="Helical" evidence="14">
    <location>
        <begin position="122"/>
        <end position="144"/>
    </location>
</feature>
<keyword evidence="8" id="KW-0547">Nucleotide-binding</keyword>
<dbReference type="InterPro" id="IPR003594">
    <property type="entry name" value="HATPase_dom"/>
</dbReference>
<dbReference type="PROSITE" id="PS50885">
    <property type="entry name" value="HAMP"/>
    <property type="match status" value="1"/>
</dbReference>
<evidence type="ECO:0000256" key="4">
    <source>
        <dbReference type="ARBA" id="ARBA00022475"/>
    </source>
</evidence>
<evidence type="ECO:0000256" key="13">
    <source>
        <dbReference type="ARBA" id="ARBA00023136"/>
    </source>
</evidence>
<dbReference type="Pfam" id="PF02518">
    <property type="entry name" value="HATPase_c"/>
    <property type="match status" value="1"/>
</dbReference>
<evidence type="ECO:0000256" key="3">
    <source>
        <dbReference type="ARBA" id="ARBA00012438"/>
    </source>
</evidence>
<feature type="transmembrane region" description="Helical" evidence="14">
    <location>
        <begin position="7"/>
        <end position="30"/>
    </location>
</feature>
<keyword evidence="9 17" id="KW-0418">Kinase</keyword>
<feature type="domain" description="HAMP" evidence="16">
    <location>
        <begin position="177"/>
        <end position="233"/>
    </location>
</feature>
<feature type="transmembrane region" description="Helical" evidence="14">
    <location>
        <begin position="156"/>
        <end position="180"/>
    </location>
</feature>
<comment type="subcellular location">
    <subcellularLocation>
        <location evidence="2">Cell membrane</location>
        <topology evidence="2">Multi-pass membrane protein</topology>
    </subcellularLocation>
</comment>
<dbReference type="CDD" id="cd00082">
    <property type="entry name" value="HisKA"/>
    <property type="match status" value="1"/>
</dbReference>
<evidence type="ECO:0000313" key="18">
    <source>
        <dbReference type="Proteomes" id="UP001485459"/>
    </source>
</evidence>
<dbReference type="SMART" id="SM00304">
    <property type="entry name" value="HAMP"/>
    <property type="match status" value="1"/>
</dbReference>
<evidence type="ECO:0000256" key="14">
    <source>
        <dbReference type="SAM" id="Phobius"/>
    </source>
</evidence>
<keyword evidence="11 14" id="KW-1133">Transmembrane helix</keyword>
<proteinExistence type="predicted"/>
<dbReference type="CDD" id="cd00075">
    <property type="entry name" value="HATPase"/>
    <property type="match status" value="1"/>
</dbReference>
<evidence type="ECO:0000256" key="10">
    <source>
        <dbReference type="ARBA" id="ARBA00022840"/>
    </source>
</evidence>
<dbReference type="InterPro" id="IPR004358">
    <property type="entry name" value="Sig_transdc_His_kin-like_C"/>
</dbReference>
<dbReference type="EMBL" id="CP149822">
    <property type="protein sequence ID" value="WZN40607.1"/>
    <property type="molecule type" value="Genomic_DNA"/>
</dbReference>
<dbReference type="EC" id="2.7.13.3" evidence="3"/>
<name>A0ABZ2YLJ4_9BACT</name>
<keyword evidence="10" id="KW-0067">ATP-binding</keyword>
<dbReference type="InterPro" id="IPR050398">
    <property type="entry name" value="HssS/ArlS-like"/>
</dbReference>
<evidence type="ECO:0000256" key="5">
    <source>
        <dbReference type="ARBA" id="ARBA00022553"/>
    </source>
</evidence>
<keyword evidence="12" id="KW-0902">Two-component regulatory system</keyword>
<dbReference type="InterPro" id="IPR036890">
    <property type="entry name" value="HATPase_C_sf"/>
</dbReference>
<keyword evidence="18" id="KW-1185">Reference proteome</keyword>
<dbReference type="PANTHER" id="PTHR45528">
    <property type="entry name" value="SENSOR HISTIDINE KINASE CPXA"/>
    <property type="match status" value="1"/>
</dbReference>
<dbReference type="RefSeq" id="WP_341835522.1">
    <property type="nucleotide sequence ID" value="NZ_CP149822.1"/>
</dbReference>
<dbReference type="SUPFAM" id="SSF55874">
    <property type="entry name" value="ATPase domain of HSP90 chaperone/DNA topoisomerase II/histidine kinase"/>
    <property type="match status" value="1"/>
</dbReference>
<dbReference type="Pfam" id="PF00512">
    <property type="entry name" value="HisKA"/>
    <property type="match status" value="1"/>
</dbReference>
<gene>
    <name evidence="17" type="ORF">WJU16_21830</name>
</gene>
<evidence type="ECO:0000256" key="8">
    <source>
        <dbReference type="ARBA" id="ARBA00022741"/>
    </source>
</evidence>
<feature type="domain" description="Histidine kinase" evidence="15">
    <location>
        <begin position="241"/>
        <end position="458"/>
    </location>
</feature>
<keyword evidence="6" id="KW-0808">Transferase</keyword>
<dbReference type="CDD" id="cd06225">
    <property type="entry name" value="HAMP"/>
    <property type="match status" value="1"/>
</dbReference>
<keyword evidence="5" id="KW-0597">Phosphoprotein</keyword>